<accession>A0A2G5FQ09</accession>
<organism evidence="2 3">
    <name type="scientific">Pseudomonas sediminis</name>
    <dbReference type="NCBI Taxonomy" id="1691904"/>
    <lineage>
        <taxon>Bacteria</taxon>
        <taxon>Pseudomonadati</taxon>
        <taxon>Pseudomonadota</taxon>
        <taxon>Gammaproteobacteria</taxon>
        <taxon>Pseudomonadales</taxon>
        <taxon>Pseudomonadaceae</taxon>
        <taxon>Pseudomonas</taxon>
    </lineage>
</organism>
<feature type="domain" description="DUF5710" evidence="1">
    <location>
        <begin position="3"/>
        <end position="46"/>
    </location>
</feature>
<evidence type="ECO:0000259" key="1">
    <source>
        <dbReference type="Pfam" id="PF18974"/>
    </source>
</evidence>
<evidence type="ECO:0000313" key="3">
    <source>
        <dbReference type="Proteomes" id="UP000229504"/>
    </source>
</evidence>
<dbReference type="EMBL" id="NIQU01000003">
    <property type="protein sequence ID" value="PIA70067.1"/>
    <property type="molecule type" value="Genomic_DNA"/>
</dbReference>
<dbReference type="AlphaFoldDB" id="A0A2G5FQ09"/>
<dbReference type="RefSeq" id="WP_099524540.1">
    <property type="nucleotide sequence ID" value="NZ_NIQU01000003.1"/>
</dbReference>
<dbReference type="InterPro" id="IPR043764">
    <property type="entry name" value="DUF5710"/>
</dbReference>
<sequence length="224" mass="25418">MPRTDLKVPFSQKDEAKSLGARWDPTLKVWYVPDGVDIAPLVQWLPVAKEDDLEHEPEFLVRSPYYYVIESATSCWKCFNSTRVFSFVLPEEHEQFELVEGEDEGFTLSANRGEWNCRGYRGTASSVSSLSPQVAKQLSRFTENFKSAYSKAGGRYMMNHCEHCGSKQGDFFMHSEPGGAFFPTSPEQASRMILTKINERFESNCGVGFASDDFLDCMRVQEQG</sequence>
<comment type="caution">
    <text evidence="2">The sequence shown here is derived from an EMBL/GenBank/DDBJ whole genome shotgun (WGS) entry which is preliminary data.</text>
</comment>
<name>A0A2G5FQ09_9PSED</name>
<proteinExistence type="predicted"/>
<evidence type="ECO:0000313" key="2">
    <source>
        <dbReference type="EMBL" id="PIA70067.1"/>
    </source>
</evidence>
<dbReference type="Proteomes" id="UP000229504">
    <property type="component" value="Unassembled WGS sequence"/>
</dbReference>
<gene>
    <name evidence="2" type="ORF">CDO35_10460</name>
</gene>
<protein>
    <recommendedName>
        <fullName evidence="1">DUF5710 domain-containing protein</fullName>
    </recommendedName>
</protein>
<reference evidence="3" key="1">
    <citation type="submission" date="2017-06" db="EMBL/GenBank/DDBJ databases">
        <authorList>
            <person name="Rastogi G."/>
            <person name="Vaishampayan P."/>
            <person name="Seuylemezian A."/>
        </authorList>
    </citation>
    <scope>NUCLEOTIDE SEQUENCE [LARGE SCALE GENOMIC DNA]</scope>
    <source>
        <strain evidence="3">PI11</strain>
    </source>
</reference>
<dbReference type="Pfam" id="PF18974">
    <property type="entry name" value="DUF5710"/>
    <property type="match status" value="1"/>
</dbReference>